<dbReference type="Proteomes" id="UP001385389">
    <property type="component" value="Chromosome"/>
</dbReference>
<accession>A0ABZ2ITP9</accession>
<keyword evidence="2" id="KW-1185">Reference proteome</keyword>
<dbReference type="RefSeq" id="WP_338667760.1">
    <property type="nucleotide sequence ID" value="NZ_CP146609.1"/>
</dbReference>
<evidence type="ECO:0000313" key="2">
    <source>
        <dbReference type="Proteomes" id="UP001385389"/>
    </source>
</evidence>
<reference evidence="1 2" key="1">
    <citation type="submission" date="2024-03" db="EMBL/GenBank/DDBJ databases">
        <title>Phenotype and Genome Characterization of a Sulfate-Reducing Bacterium Pseudodesulfovibrio sp. strain 5S69, isolated from Petroleum Reservoir in Tatarstan (Russia).</title>
        <authorList>
            <person name="Bidzhieva S.K."/>
            <person name="Kadnikov V."/>
            <person name="Tourova T.P."/>
            <person name="Samigullina S.R."/>
            <person name="Sokolova D.S."/>
            <person name="Poltaraus A.B."/>
            <person name="Avtukh A.N."/>
            <person name="Tereshina V.M."/>
            <person name="Mardanov A.V."/>
            <person name="Nazina T.N."/>
        </authorList>
    </citation>
    <scope>NUCLEOTIDE SEQUENCE [LARGE SCALE GENOMIC DNA]</scope>
    <source>
        <strain evidence="1 2">5S69</strain>
    </source>
</reference>
<evidence type="ECO:0000313" key="1">
    <source>
        <dbReference type="EMBL" id="WWX22077.1"/>
    </source>
</evidence>
<organism evidence="1 2">
    <name type="scientific">Pseudodesulfovibrio methanolicus</name>
    <dbReference type="NCBI Taxonomy" id="3126690"/>
    <lineage>
        <taxon>Bacteria</taxon>
        <taxon>Pseudomonadati</taxon>
        <taxon>Thermodesulfobacteriota</taxon>
        <taxon>Desulfovibrionia</taxon>
        <taxon>Desulfovibrionales</taxon>
        <taxon>Desulfovibrionaceae</taxon>
    </lineage>
</organism>
<gene>
    <name evidence="1" type="ORF">V8V93_16730</name>
</gene>
<dbReference type="EMBL" id="CP146609">
    <property type="protein sequence ID" value="WWX22077.1"/>
    <property type="molecule type" value="Genomic_DNA"/>
</dbReference>
<sequence>MTELTPLRRTDARLEPHKLQGFVTSCVTQGDCLADVFLGTRIYLERDGRITLEFLPDGGTLHFTTFGHDEWSPAETASADALRLFKRFRRIPDRAEVYDIFTGKRLREDELRARQNGVTRSAQRWDERLAF</sequence>
<name>A0ABZ2ITP9_9BACT</name>
<proteinExistence type="predicted"/>
<protein>
    <submittedName>
        <fullName evidence="1">Uncharacterized protein</fullName>
    </submittedName>
</protein>